<evidence type="ECO:0000259" key="5">
    <source>
        <dbReference type="PROSITE" id="PS50894"/>
    </source>
</evidence>
<keyword evidence="1 4" id="KW-0932">Cytokinin signaling pathway</keyword>
<evidence type="ECO:0000256" key="2">
    <source>
        <dbReference type="ARBA" id="ARBA00023012"/>
    </source>
</evidence>
<comment type="domain">
    <text evidence="4">Histidine-containing phosphotransfer domain (HPt) contains an active histidine that mediates the phosphotransfer.</text>
</comment>
<accession>A0AAN9L183</accession>
<dbReference type="Gene3D" id="1.20.120.160">
    <property type="entry name" value="HPT domain"/>
    <property type="match status" value="1"/>
</dbReference>
<proteinExistence type="predicted"/>
<evidence type="ECO:0000256" key="4">
    <source>
        <dbReference type="RuleBase" id="RU369004"/>
    </source>
</evidence>
<feature type="modified residue" description="Phosphohistidine" evidence="3">
    <location>
        <position position="139"/>
    </location>
</feature>
<organism evidence="6 7">
    <name type="scientific">Canavalia gladiata</name>
    <name type="common">Sword bean</name>
    <name type="synonym">Dolichos gladiatus</name>
    <dbReference type="NCBI Taxonomy" id="3824"/>
    <lineage>
        <taxon>Eukaryota</taxon>
        <taxon>Viridiplantae</taxon>
        <taxon>Streptophyta</taxon>
        <taxon>Embryophyta</taxon>
        <taxon>Tracheophyta</taxon>
        <taxon>Spermatophyta</taxon>
        <taxon>Magnoliopsida</taxon>
        <taxon>eudicotyledons</taxon>
        <taxon>Gunneridae</taxon>
        <taxon>Pentapetalae</taxon>
        <taxon>rosids</taxon>
        <taxon>fabids</taxon>
        <taxon>Fabales</taxon>
        <taxon>Fabaceae</taxon>
        <taxon>Papilionoideae</taxon>
        <taxon>50 kb inversion clade</taxon>
        <taxon>NPAAA clade</taxon>
        <taxon>indigoferoid/millettioid clade</taxon>
        <taxon>Phaseoleae</taxon>
        <taxon>Canavalia</taxon>
    </lineage>
</organism>
<dbReference type="InterPro" id="IPR008207">
    <property type="entry name" value="Sig_transdc_His_kin_Hpt_dom"/>
</dbReference>
<dbReference type="GO" id="GO:0005829">
    <property type="term" value="C:cytosol"/>
    <property type="evidence" value="ECO:0007669"/>
    <property type="project" value="UniProtKB-SubCell"/>
</dbReference>
<dbReference type="PROSITE" id="PS50894">
    <property type="entry name" value="HPT"/>
    <property type="match status" value="1"/>
</dbReference>
<evidence type="ECO:0000313" key="7">
    <source>
        <dbReference type="Proteomes" id="UP001367508"/>
    </source>
</evidence>
<dbReference type="SUPFAM" id="SSF47226">
    <property type="entry name" value="Histidine-containing phosphotransfer domain, HPT domain"/>
    <property type="match status" value="1"/>
</dbReference>
<dbReference type="AlphaFoldDB" id="A0AAN9L183"/>
<dbReference type="Pfam" id="PF01627">
    <property type="entry name" value="Hpt"/>
    <property type="match status" value="1"/>
</dbReference>
<comment type="caution">
    <text evidence="6">The sequence shown here is derived from an EMBL/GenBank/DDBJ whole genome shotgun (WGS) entry which is preliminary data.</text>
</comment>
<evidence type="ECO:0000313" key="6">
    <source>
        <dbReference type="EMBL" id="KAK7325148.1"/>
    </source>
</evidence>
<sequence length="210" mass="24219">MDSILVAYEMTLIYVTESIIFCGSYSLHTEHLLAPINKTPPSILCIHTNTILSLSSHFLKMDRNHSRRQVNAMKQSLFDQGLLDEQFIQLEELQDDANPNFVEEIVTLYYRDSSRLISNLEHTLERNPLDFNKLDTIMHQFKGSSSSIGAKKVKAECTLFREYCRAGNAEGCRRSFQQMKKEYAGLKKKLETYFQLARQVGPLETAFRPK</sequence>
<keyword evidence="3" id="KW-0597">Phosphoprotein</keyword>
<name>A0AAN9L183_CANGL</name>
<dbReference type="PANTHER" id="PTHR28242">
    <property type="entry name" value="PHOSPHORELAY INTERMEDIATE PROTEIN YPD1"/>
    <property type="match status" value="1"/>
</dbReference>
<keyword evidence="2 4" id="KW-0902">Two-component regulatory system</keyword>
<dbReference type="GO" id="GO:0009736">
    <property type="term" value="P:cytokinin-activated signaling pathway"/>
    <property type="evidence" value="ECO:0007669"/>
    <property type="project" value="UniProtKB-KW"/>
</dbReference>
<dbReference type="FunFam" id="1.20.120.160:FF:000005">
    <property type="entry name" value="Histidine-containing phosphotransfer protein 4"/>
    <property type="match status" value="1"/>
</dbReference>
<dbReference type="GO" id="GO:0000160">
    <property type="term" value="P:phosphorelay signal transduction system"/>
    <property type="evidence" value="ECO:0007669"/>
    <property type="project" value="UniProtKB-UniRule"/>
</dbReference>
<evidence type="ECO:0000256" key="3">
    <source>
        <dbReference type="PROSITE-ProRule" id="PRU00110"/>
    </source>
</evidence>
<dbReference type="InterPro" id="IPR036641">
    <property type="entry name" value="HPT_dom_sf"/>
</dbReference>
<dbReference type="EMBL" id="JAYMYQ010000006">
    <property type="protein sequence ID" value="KAK7325148.1"/>
    <property type="molecule type" value="Genomic_DNA"/>
</dbReference>
<dbReference type="Proteomes" id="UP001367508">
    <property type="component" value="Unassembled WGS sequence"/>
</dbReference>
<comment type="function">
    <text evidence="4">Functions as a two-component phosphorelay mediators between cytokinin sensor histidine kinases and response regulators (B-type ARRs). Plays an important role in propagating cytokinin signal transduction.</text>
</comment>
<comment type="subcellular location">
    <subcellularLocation>
        <location evidence="4">Cytoplasm</location>
        <location evidence="4">Cytosol</location>
    </subcellularLocation>
    <subcellularLocation>
        <location evidence="4">Nucleus</location>
    </subcellularLocation>
</comment>
<evidence type="ECO:0000256" key="1">
    <source>
        <dbReference type="ARBA" id="ARBA00022864"/>
    </source>
</evidence>
<reference evidence="6 7" key="1">
    <citation type="submission" date="2024-01" db="EMBL/GenBank/DDBJ databases">
        <title>The genomes of 5 underutilized Papilionoideae crops provide insights into root nodulation and disease resistanc.</title>
        <authorList>
            <person name="Jiang F."/>
        </authorList>
    </citation>
    <scope>NUCLEOTIDE SEQUENCE [LARGE SCALE GENOMIC DNA]</scope>
    <source>
        <strain evidence="6">LVBAO_FW01</strain>
        <tissue evidence="6">Leaves</tissue>
    </source>
</reference>
<protein>
    <recommendedName>
        <fullName evidence="4">Histidine-containing phosphotransfer protein</fullName>
    </recommendedName>
</protein>
<keyword evidence="7" id="KW-1185">Reference proteome</keyword>
<dbReference type="InterPro" id="IPR045871">
    <property type="entry name" value="AHP1-5/YPD1"/>
</dbReference>
<dbReference type="GO" id="GO:0043424">
    <property type="term" value="F:protein histidine kinase binding"/>
    <property type="evidence" value="ECO:0007669"/>
    <property type="project" value="UniProtKB-UniRule"/>
</dbReference>
<feature type="domain" description="HPt" evidence="5">
    <location>
        <begin position="98"/>
        <end position="193"/>
    </location>
</feature>
<dbReference type="GO" id="GO:0009927">
    <property type="term" value="F:histidine phosphotransfer kinase activity"/>
    <property type="evidence" value="ECO:0007669"/>
    <property type="project" value="UniProtKB-UniRule"/>
</dbReference>
<dbReference type="GO" id="GO:0005634">
    <property type="term" value="C:nucleus"/>
    <property type="evidence" value="ECO:0007669"/>
    <property type="project" value="UniProtKB-SubCell"/>
</dbReference>
<dbReference type="PANTHER" id="PTHR28242:SF43">
    <property type="entry name" value="HISTIDINE-CONTAINING PHOSPHOTRANSFER PROTEIN 4"/>
    <property type="match status" value="1"/>
</dbReference>
<gene>
    <name evidence="6" type="ORF">VNO77_29266</name>
</gene>